<dbReference type="GO" id="GO:0004560">
    <property type="term" value="F:alpha-L-fucosidase activity"/>
    <property type="evidence" value="ECO:0007669"/>
    <property type="project" value="InterPro"/>
</dbReference>
<dbReference type="PRINTS" id="PR00741">
    <property type="entry name" value="GLHYDRLASE29"/>
</dbReference>
<evidence type="ECO:0000259" key="9">
    <source>
        <dbReference type="PROSITE" id="PS50022"/>
    </source>
</evidence>
<name>A0A926NQX0_9SPHI</name>
<evidence type="ECO:0000256" key="2">
    <source>
        <dbReference type="ARBA" id="ARBA00007951"/>
    </source>
</evidence>
<proteinExistence type="inferred from homology"/>
<dbReference type="InterPro" id="IPR000933">
    <property type="entry name" value="Glyco_hydro_29"/>
</dbReference>
<evidence type="ECO:0000256" key="7">
    <source>
        <dbReference type="SAM" id="MobiDB-lite"/>
    </source>
</evidence>
<dbReference type="EMBL" id="JACWMX010000003">
    <property type="protein sequence ID" value="MBD1393392.1"/>
    <property type="molecule type" value="Genomic_DNA"/>
</dbReference>
<feature type="signal peptide" evidence="8">
    <location>
        <begin position="1"/>
        <end position="20"/>
    </location>
</feature>
<protein>
    <recommendedName>
        <fullName evidence="3">alpha-L-fucosidase</fullName>
        <ecNumber evidence="3">3.2.1.51</ecNumber>
    </recommendedName>
</protein>
<reference evidence="10" key="1">
    <citation type="submission" date="2020-09" db="EMBL/GenBank/DDBJ databases">
        <title>Novel species of Mucilaginibacter isolated from a glacier on the Tibetan Plateau.</title>
        <authorList>
            <person name="Liu Q."/>
            <person name="Xin Y.-H."/>
        </authorList>
    </citation>
    <scope>NUCLEOTIDE SEQUENCE</scope>
    <source>
        <strain evidence="10">ZB1P21</strain>
    </source>
</reference>
<comment type="caution">
    <text evidence="10">The sequence shown here is derived from an EMBL/GenBank/DDBJ whole genome shotgun (WGS) entry which is preliminary data.</text>
</comment>
<accession>A0A926NQX0</accession>
<feature type="compositionally biased region" description="Polar residues" evidence="7">
    <location>
        <begin position="445"/>
        <end position="456"/>
    </location>
</feature>
<keyword evidence="4 8" id="KW-0732">Signal</keyword>
<keyword evidence="5" id="KW-0378">Hydrolase</keyword>
<dbReference type="SUPFAM" id="SSF51445">
    <property type="entry name" value="(Trans)glycosidases"/>
    <property type="match status" value="1"/>
</dbReference>
<organism evidence="10 11">
    <name type="scientific">Mucilaginibacter glaciei</name>
    <dbReference type="NCBI Taxonomy" id="2772109"/>
    <lineage>
        <taxon>Bacteria</taxon>
        <taxon>Pseudomonadati</taxon>
        <taxon>Bacteroidota</taxon>
        <taxon>Sphingobacteriia</taxon>
        <taxon>Sphingobacteriales</taxon>
        <taxon>Sphingobacteriaceae</taxon>
        <taxon>Mucilaginibacter</taxon>
    </lineage>
</organism>
<dbReference type="Pfam" id="PF01120">
    <property type="entry name" value="Alpha_L_fucos"/>
    <property type="match status" value="1"/>
</dbReference>
<evidence type="ECO:0000256" key="8">
    <source>
        <dbReference type="SAM" id="SignalP"/>
    </source>
</evidence>
<dbReference type="Gene3D" id="3.20.20.80">
    <property type="entry name" value="Glycosidases"/>
    <property type="match status" value="1"/>
</dbReference>
<comment type="similarity">
    <text evidence="2">Belongs to the glycosyl hydrolase 29 family.</text>
</comment>
<keyword evidence="6" id="KW-0326">Glycosidase</keyword>
<dbReference type="PROSITE" id="PS50022">
    <property type="entry name" value="FA58C_3"/>
    <property type="match status" value="1"/>
</dbReference>
<dbReference type="InterPro" id="IPR008979">
    <property type="entry name" value="Galactose-bd-like_sf"/>
</dbReference>
<keyword evidence="11" id="KW-1185">Reference proteome</keyword>
<evidence type="ECO:0000256" key="1">
    <source>
        <dbReference type="ARBA" id="ARBA00004071"/>
    </source>
</evidence>
<sequence length="564" mass="63255">MEKILIILLAGLFYINNLQAQTPVAPPADPKMNWWKHDKFGMFIHWGLYSVPAGTYHDKKIKGIGEWIMNTAKIPVAEYQQYAKQFNPDKYDPEAWVRIAKDAGMKYIVITAKHHDGFAMFDSKVTDWDVVDSSPYGKDIIGPLIAACHKAGLKIGLYYSQAQDWHHPGGAASGGHWDKAQDGSFDDYIDKISVPQVKEILSNYGGIDVLWWDTPQDMTRPRAEKFEAVIKNYPALITNNRLGGGFDGDTETPEQFVPATGFPGRNWESCMTMNDTWGYKSYDENWKSPQTLIRNLADVVSKGGNMLLNVGPNARGEIPQPSIDRLAAVGKWLKVNKESIYGTTASPFPYLSWGRATRKGQKLYLHVFDNPADGRLVVPMKNKVSHAYLLADAAKRALKVSLINGRNVIIIPANAADSIDRVVVLQFVGHPQVAPSPGSGKKVIASSQKDSTNAPQNLTDGNRFTRWQAAKGDKKAWLEIDLQKPVPISTLILDEPWHPWENKKQEMELQYKQGEKWVSILKNTTGGSGYITGFKPVTARYFRLLIENKIEEPVLLEWQLYGPE</sequence>
<dbReference type="InterPro" id="IPR057739">
    <property type="entry name" value="Glyco_hydro_29_N"/>
</dbReference>
<dbReference type="SUPFAM" id="SSF49785">
    <property type="entry name" value="Galactose-binding domain-like"/>
    <property type="match status" value="1"/>
</dbReference>
<dbReference type="GO" id="GO:0005764">
    <property type="term" value="C:lysosome"/>
    <property type="evidence" value="ECO:0007669"/>
    <property type="project" value="TreeGrafter"/>
</dbReference>
<feature type="chain" id="PRO_5037458033" description="alpha-L-fucosidase" evidence="8">
    <location>
        <begin position="21"/>
        <end position="564"/>
    </location>
</feature>
<evidence type="ECO:0000256" key="6">
    <source>
        <dbReference type="ARBA" id="ARBA00023295"/>
    </source>
</evidence>
<dbReference type="Gene3D" id="2.60.40.1180">
    <property type="entry name" value="Golgi alpha-mannosidase II"/>
    <property type="match status" value="1"/>
</dbReference>
<dbReference type="GO" id="GO:0016139">
    <property type="term" value="P:glycoside catabolic process"/>
    <property type="evidence" value="ECO:0007669"/>
    <property type="project" value="TreeGrafter"/>
</dbReference>
<dbReference type="InterPro" id="IPR017853">
    <property type="entry name" value="GH"/>
</dbReference>
<dbReference type="Pfam" id="PF00754">
    <property type="entry name" value="F5_F8_type_C"/>
    <property type="match status" value="1"/>
</dbReference>
<dbReference type="RefSeq" id="WP_191163118.1">
    <property type="nucleotide sequence ID" value="NZ_JACWMX010000003.1"/>
</dbReference>
<comment type="function">
    <text evidence="1">Alpha-L-fucosidase is responsible for hydrolyzing the alpha-1,6-linked fucose joined to the reducing-end N-acetylglucosamine of the carbohydrate moieties of glycoproteins.</text>
</comment>
<dbReference type="PANTHER" id="PTHR10030:SF37">
    <property type="entry name" value="ALPHA-L-FUCOSIDASE-RELATED"/>
    <property type="match status" value="1"/>
</dbReference>
<dbReference type="Proteomes" id="UP000619078">
    <property type="component" value="Unassembled WGS sequence"/>
</dbReference>
<dbReference type="InterPro" id="IPR013780">
    <property type="entry name" value="Glyco_hydro_b"/>
</dbReference>
<evidence type="ECO:0000256" key="4">
    <source>
        <dbReference type="ARBA" id="ARBA00022729"/>
    </source>
</evidence>
<evidence type="ECO:0000313" key="11">
    <source>
        <dbReference type="Proteomes" id="UP000619078"/>
    </source>
</evidence>
<dbReference type="InterPro" id="IPR000421">
    <property type="entry name" value="FA58C"/>
</dbReference>
<evidence type="ECO:0000256" key="3">
    <source>
        <dbReference type="ARBA" id="ARBA00012662"/>
    </source>
</evidence>
<dbReference type="Gene3D" id="2.60.120.260">
    <property type="entry name" value="Galactose-binding domain-like"/>
    <property type="match status" value="1"/>
</dbReference>
<feature type="region of interest" description="Disordered" evidence="7">
    <location>
        <begin position="434"/>
        <end position="456"/>
    </location>
</feature>
<gene>
    <name evidence="10" type="ORF">IDJ76_09805</name>
</gene>
<dbReference type="SMART" id="SM00812">
    <property type="entry name" value="Alpha_L_fucos"/>
    <property type="match status" value="1"/>
</dbReference>
<dbReference type="GO" id="GO:0006004">
    <property type="term" value="P:fucose metabolic process"/>
    <property type="evidence" value="ECO:0007669"/>
    <property type="project" value="InterPro"/>
</dbReference>
<dbReference type="InterPro" id="IPR016286">
    <property type="entry name" value="FUC_metazoa-typ"/>
</dbReference>
<evidence type="ECO:0000313" key="10">
    <source>
        <dbReference type="EMBL" id="MBD1393392.1"/>
    </source>
</evidence>
<evidence type="ECO:0000256" key="5">
    <source>
        <dbReference type="ARBA" id="ARBA00022801"/>
    </source>
</evidence>
<feature type="domain" description="F5/8 type C" evidence="9">
    <location>
        <begin position="428"/>
        <end position="563"/>
    </location>
</feature>
<dbReference type="PANTHER" id="PTHR10030">
    <property type="entry name" value="ALPHA-L-FUCOSIDASE"/>
    <property type="match status" value="1"/>
</dbReference>
<dbReference type="AlphaFoldDB" id="A0A926NQX0"/>
<dbReference type="EC" id="3.2.1.51" evidence="3"/>